<gene>
    <name evidence="2" type="ORF">FOA43_000053</name>
</gene>
<keyword evidence="3" id="KW-1185">Reference proteome</keyword>
<evidence type="ECO:0000313" key="3">
    <source>
        <dbReference type="Proteomes" id="UP000662931"/>
    </source>
</evidence>
<evidence type="ECO:0000313" key="2">
    <source>
        <dbReference type="EMBL" id="QPG72752.1"/>
    </source>
</evidence>
<sequence>MSAIKQFFSDKTHYFVVGASTQPEKYGNKVLKWYIDHELPVTPVNPNAETKIYGLPVLESLAEALKRHFDKDHPKISVSFVTPPKVSLREIQMVADISALTEIQSLWFQPGSCDDDVINFCECFGFSKEKGNLIDGECILVEGEEGLMK</sequence>
<dbReference type="PANTHER" id="PTHR33303">
    <property type="entry name" value="CYTOPLASMIC PROTEIN-RELATED"/>
    <property type="match status" value="1"/>
</dbReference>
<dbReference type="Proteomes" id="UP000662931">
    <property type="component" value="Chromosome 1"/>
</dbReference>
<name>A0A875RXX7_EENNA</name>
<accession>A0A875RXX7</accession>
<dbReference type="GeneID" id="62193454"/>
<evidence type="ECO:0000259" key="1">
    <source>
        <dbReference type="SMART" id="SM00881"/>
    </source>
</evidence>
<organism evidence="2 3">
    <name type="scientific">Eeniella nana</name>
    <name type="common">Yeast</name>
    <name type="synonym">Brettanomyces nanus</name>
    <dbReference type="NCBI Taxonomy" id="13502"/>
    <lineage>
        <taxon>Eukaryota</taxon>
        <taxon>Fungi</taxon>
        <taxon>Dikarya</taxon>
        <taxon>Ascomycota</taxon>
        <taxon>Saccharomycotina</taxon>
        <taxon>Pichiomycetes</taxon>
        <taxon>Pichiales</taxon>
        <taxon>Pichiaceae</taxon>
        <taxon>Brettanomyces</taxon>
    </lineage>
</organism>
<dbReference type="RefSeq" id="XP_038776317.1">
    <property type="nucleotide sequence ID" value="XM_038920389.1"/>
</dbReference>
<protein>
    <recommendedName>
        <fullName evidence="1">CoA-binding domain-containing protein</fullName>
    </recommendedName>
</protein>
<dbReference type="PANTHER" id="PTHR33303:SF2">
    <property type="entry name" value="COA-BINDING DOMAIN-CONTAINING PROTEIN"/>
    <property type="match status" value="1"/>
</dbReference>
<dbReference type="OrthoDB" id="5138418at2759"/>
<proteinExistence type="predicted"/>
<feature type="domain" description="CoA-binding" evidence="1">
    <location>
        <begin position="7"/>
        <end position="112"/>
    </location>
</feature>
<dbReference type="EMBL" id="CP064812">
    <property type="protein sequence ID" value="QPG72752.1"/>
    <property type="molecule type" value="Genomic_DNA"/>
</dbReference>
<dbReference type="KEGG" id="bnn:FOA43_000053"/>
<dbReference type="Gene3D" id="3.40.50.720">
    <property type="entry name" value="NAD(P)-binding Rossmann-like Domain"/>
    <property type="match status" value="1"/>
</dbReference>
<dbReference type="Pfam" id="PF13380">
    <property type="entry name" value="CoA_binding_2"/>
    <property type="match status" value="1"/>
</dbReference>
<dbReference type="InterPro" id="IPR003781">
    <property type="entry name" value="CoA-bd"/>
</dbReference>
<dbReference type="SUPFAM" id="SSF51735">
    <property type="entry name" value="NAD(P)-binding Rossmann-fold domains"/>
    <property type="match status" value="1"/>
</dbReference>
<dbReference type="InterPro" id="IPR036291">
    <property type="entry name" value="NAD(P)-bd_dom_sf"/>
</dbReference>
<reference evidence="2" key="1">
    <citation type="submission" date="2020-10" db="EMBL/GenBank/DDBJ databases">
        <authorList>
            <person name="Roach M.J.R."/>
        </authorList>
    </citation>
    <scope>NUCLEOTIDE SEQUENCE</scope>
    <source>
        <strain evidence="2">CBS 1945</strain>
    </source>
</reference>
<dbReference type="AlphaFoldDB" id="A0A875RXX7"/>
<dbReference type="SMART" id="SM00881">
    <property type="entry name" value="CoA_binding"/>
    <property type="match status" value="1"/>
</dbReference>